<keyword evidence="3" id="KW-1185">Reference proteome</keyword>
<keyword evidence="1" id="KW-0472">Membrane</keyword>
<gene>
    <name evidence="2" type="ORF">GOARA_027_00200</name>
</gene>
<dbReference type="EMBL" id="BAEE01000027">
    <property type="protein sequence ID" value="GAB09057.1"/>
    <property type="molecule type" value="Genomic_DNA"/>
</dbReference>
<proteinExistence type="predicted"/>
<evidence type="ECO:0000313" key="2">
    <source>
        <dbReference type="EMBL" id="GAB09057.1"/>
    </source>
</evidence>
<dbReference type="Proteomes" id="UP000035088">
    <property type="component" value="Unassembled WGS sequence"/>
</dbReference>
<comment type="caution">
    <text evidence="2">The sequence shown here is derived from an EMBL/GenBank/DDBJ whole genome shotgun (WGS) entry which is preliminary data.</text>
</comment>
<feature type="transmembrane region" description="Helical" evidence="1">
    <location>
        <begin position="66"/>
        <end position="87"/>
    </location>
</feature>
<sequence>MLRLAILFTIASAAFSFMSFNRGGVIPGVVFAICAILPLAVVIVSTIRSKRSGGQPAPISPLGKGIMGAVSIVLVAALAYSVYWTFWSTKPADDLDNSYDLARVCDKTYFPQSAAYTGAGPHPIMVFTRSGTTSGLKQVDTPYDSPPEWRFQDEKQYQLVACLDDVSSGDKVGECEFDKGTVPVYQGKYKGRVIEPRTGKKVADVEVDGNRTKDCPTITMVYGDAKDSRIHTQPDFADLKRVLGTYVNG</sequence>
<accession>G7GZN2</accession>
<dbReference type="RefSeq" id="WP_007321134.1">
    <property type="nucleotide sequence ID" value="NZ_BAEE01000027.1"/>
</dbReference>
<keyword evidence="1" id="KW-0812">Transmembrane</keyword>
<feature type="transmembrane region" description="Helical" evidence="1">
    <location>
        <begin position="26"/>
        <end position="45"/>
    </location>
</feature>
<name>G7GZN2_9ACTN</name>
<evidence type="ECO:0000313" key="3">
    <source>
        <dbReference type="Proteomes" id="UP000035088"/>
    </source>
</evidence>
<dbReference type="OrthoDB" id="4504053at2"/>
<protein>
    <submittedName>
        <fullName evidence="2">Uncharacterized protein</fullName>
    </submittedName>
</protein>
<evidence type="ECO:0000256" key="1">
    <source>
        <dbReference type="SAM" id="Phobius"/>
    </source>
</evidence>
<dbReference type="AlphaFoldDB" id="G7GZN2"/>
<keyword evidence="1" id="KW-1133">Transmembrane helix</keyword>
<organism evidence="2 3">
    <name type="scientific">Gordonia araii NBRC 100433</name>
    <dbReference type="NCBI Taxonomy" id="1073574"/>
    <lineage>
        <taxon>Bacteria</taxon>
        <taxon>Bacillati</taxon>
        <taxon>Actinomycetota</taxon>
        <taxon>Actinomycetes</taxon>
        <taxon>Mycobacteriales</taxon>
        <taxon>Gordoniaceae</taxon>
        <taxon>Gordonia</taxon>
    </lineage>
</organism>
<reference evidence="2 3" key="1">
    <citation type="submission" date="2011-11" db="EMBL/GenBank/DDBJ databases">
        <title>Whole genome shotgun sequence of Gordonia araii NBRC 100433.</title>
        <authorList>
            <person name="Yoshida Y."/>
            <person name="Hosoyama A."/>
            <person name="Tsuchikane K."/>
            <person name="Katsumata H."/>
            <person name="Yamazaki S."/>
            <person name="Fujita N."/>
        </authorList>
    </citation>
    <scope>NUCLEOTIDE SEQUENCE [LARGE SCALE GENOMIC DNA]</scope>
    <source>
        <strain evidence="2 3">NBRC 100433</strain>
    </source>
</reference>